<dbReference type="EMBL" id="JAICCE010000001">
    <property type="protein sequence ID" value="KAG9281683.1"/>
    <property type="molecule type" value="Genomic_DNA"/>
</dbReference>
<feature type="transmembrane region" description="Helical" evidence="1">
    <location>
        <begin position="150"/>
        <end position="170"/>
    </location>
</feature>
<dbReference type="AlphaFoldDB" id="A0A8T2MB88"/>
<proteinExistence type="predicted"/>
<dbReference type="Gene3D" id="2.60.40.10">
    <property type="entry name" value="Immunoglobulins"/>
    <property type="match status" value="1"/>
</dbReference>
<accession>A0A8T2MB88</accession>
<dbReference type="InterPro" id="IPR036179">
    <property type="entry name" value="Ig-like_dom_sf"/>
</dbReference>
<protein>
    <recommendedName>
        <fullName evidence="3">Ig-like domain-containing protein</fullName>
    </recommendedName>
</protein>
<feature type="chain" id="PRO_5035827368" description="Ig-like domain-containing protein" evidence="2">
    <location>
        <begin position="19"/>
        <end position="234"/>
    </location>
</feature>
<dbReference type="SUPFAM" id="SSF48726">
    <property type="entry name" value="Immunoglobulin"/>
    <property type="match status" value="1"/>
</dbReference>
<evidence type="ECO:0000259" key="3">
    <source>
        <dbReference type="PROSITE" id="PS50835"/>
    </source>
</evidence>
<evidence type="ECO:0000256" key="2">
    <source>
        <dbReference type="SAM" id="SignalP"/>
    </source>
</evidence>
<sequence length="234" mass="26697">MLCEFGMLGMLLWIPVTGVTSCASHPITSINITTDLQSDVLLPCNFTLPVFGANETADIAAVWSHRNLTVDDLVEIKLQSDVKSCRNTGGCINPFPNISRSGNFSILLRNVQRSDLGLYRCELYNGTNCSIAYQEIYLSTVSEVHSSIQYWYYLLGAAVTVLLLLVCLFCTQCRRRHSEGPLYVNTYFHKNKRHRKEEPVYENDSEIRKLKWTSRGSSPKQEDSLYVNWVRNKR</sequence>
<reference evidence="4 5" key="1">
    <citation type="submission" date="2021-07" db="EMBL/GenBank/DDBJ databases">
        <authorList>
            <person name="Imarazene B."/>
            <person name="Zahm M."/>
            <person name="Klopp C."/>
            <person name="Cabau C."/>
            <person name="Beille S."/>
            <person name="Jouanno E."/>
            <person name="Castinel A."/>
            <person name="Lluch J."/>
            <person name="Gil L."/>
            <person name="Kuchtly C."/>
            <person name="Lopez Roques C."/>
            <person name="Donnadieu C."/>
            <person name="Parrinello H."/>
            <person name="Journot L."/>
            <person name="Du K."/>
            <person name="Schartl M."/>
            <person name="Retaux S."/>
            <person name="Guiguen Y."/>
        </authorList>
    </citation>
    <scope>NUCLEOTIDE SEQUENCE [LARGE SCALE GENOMIC DNA]</scope>
    <source>
        <strain evidence="4">Pach_M1</strain>
        <tissue evidence="4">Testis</tissue>
    </source>
</reference>
<evidence type="ECO:0000313" key="4">
    <source>
        <dbReference type="EMBL" id="KAG9281683.1"/>
    </source>
</evidence>
<keyword evidence="1" id="KW-0472">Membrane</keyword>
<feature type="signal peptide" evidence="2">
    <location>
        <begin position="1"/>
        <end position="18"/>
    </location>
</feature>
<keyword evidence="1" id="KW-1133">Transmembrane helix</keyword>
<evidence type="ECO:0000313" key="5">
    <source>
        <dbReference type="Proteomes" id="UP000752171"/>
    </source>
</evidence>
<keyword evidence="1" id="KW-0812">Transmembrane</keyword>
<gene>
    <name evidence="4" type="ORF">AMEX_G235</name>
</gene>
<name>A0A8T2MB88_ASTMX</name>
<keyword evidence="2" id="KW-0732">Signal</keyword>
<organism evidence="4 5">
    <name type="scientific">Astyanax mexicanus</name>
    <name type="common">Blind cave fish</name>
    <name type="synonym">Astyanax fasciatus mexicanus</name>
    <dbReference type="NCBI Taxonomy" id="7994"/>
    <lineage>
        <taxon>Eukaryota</taxon>
        <taxon>Metazoa</taxon>
        <taxon>Chordata</taxon>
        <taxon>Craniata</taxon>
        <taxon>Vertebrata</taxon>
        <taxon>Euteleostomi</taxon>
        <taxon>Actinopterygii</taxon>
        <taxon>Neopterygii</taxon>
        <taxon>Teleostei</taxon>
        <taxon>Ostariophysi</taxon>
        <taxon>Characiformes</taxon>
        <taxon>Characoidei</taxon>
        <taxon>Acestrorhamphidae</taxon>
        <taxon>Acestrorhamphinae</taxon>
        <taxon>Astyanax</taxon>
    </lineage>
</organism>
<dbReference type="InterPro" id="IPR007110">
    <property type="entry name" value="Ig-like_dom"/>
</dbReference>
<feature type="domain" description="Ig-like" evidence="3">
    <location>
        <begin position="26"/>
        <end position="139"/>
    </location>
</feature>
<evidence type="ECO:0000256" key="1">
    <source>
        <dbReference type="SAM" id="Phobius"/>
    </source>
</evidence>
<dbReference type="Proteomes" id="UP000752171">
    <property type="component" value="Unassembled WGS sequence"/>
</dbReference>
<dbReference type="PROSITE" id="PS50835">
    <property type="entry name" value="IG_LIKE"/>
    <property type="match status" value="1"/>
</dbReference>
<dbReference type="InterPro" id="IPR013783">
    <property type="entry name" value="Ig-like_fold"/>
</dbReference>
<comment type="caution">
    <text evidence="4">The sequence shown here is derived from an EMBL/GenBank/DDBJ whole genome shotgun (WGS) entry which is preliminary data.</text>
</comment>